<name>A0ABN3U8X1_9ACTN</name>
<evidence type="ECO:0000256" key="1">
    <source>
        <dbReference type="ARBA" id="ARBA00022527"/>
    </source>
</evidence>
<evidence type="ECO:0000313" key="4">
    <source>
        <dbReference type="Proteomes" id="UP001501842"/>
    </source>
</evidence>
<protein>
    <recommendedName>
        <fullName evidence="2">Histidine kinase/HSP90-like ATPase domain-containing protein</fullName>
    </recommendedName>
</protein>
<comment type="caution">
    <text evidence="3">The sequence shown here is derived from an EMBL/GenBank/DDBJ whole genome shotgun (WGS) entry which is preliminary data.</text>
</comment>
<dbReference type="PANTHER" id="PTHR35526">
    <property type="entry name" value="ANTI-SIGMA-F FACTOR RSBW-RELATED"/>
    <property type="match status" value="1"/>
</dbReference>
<sequence length="198" mass="21141">MRGRVMGARVGMGGDGGELNRWCEVFTADETAARKARWVVVSALREWGLERLVEDGRVVVSELVTNVFAHAGVAAVEVSVVELLGGVRVEVWDSSGRMPEPRDAGELDESGRGWGIVAALSAGCGVEPDEVRGGKTAWARFSKFPGAVIPVEVGVGLLAEAMREALDAHGVLRRTRELLVADAVGRVGELLVRLEGER</sequence>
<dbReference type="Gene3D" id="3.30.565.10">
    <property type="entry name" value="Histidine kinase-like ATPase, C-terminal domain"/>
    <property type="match status" value="1"/>
</dbReference>
<evidence type="ECO:0000313" key="3">
    <source>
        <dbReference type="EMBL" id="GAA2725821.1"/>
    </source>
</evidence>
<keyword evidence="1" id="KW-0418">Kinase</keyword>
<dbReference type="Pfam" id="PF13581">
    <property type="entry name" value="HATPase_c_2"/>
    <property type="match status" value="1"/>
</dbReference>
<keyword evidence="4" id="KW-1185">Reference proteome</keyword>
<feature type="domain" description="Histidine kinase/HSP90-like ATPase" evidence="2">
    <location>
        <begin position="26"/>
        <end position="126"/>
    </location>
</feature>
<dbReference type="Proteomes" id="UP001501842">
    <property type="component" value="Unassembled WGS sequence"/>
</dbReference>
<accession>A0ABN3U8X1</accession>
<organism evidence="3 4">
    <name type="scientific">Actinocorallia aurantiaca</name>
    <dbReference type="NCBI Taxonomy" id="46204"/>
    <lineage>
        <taxon>Bacteria</taxon>
        <taxon>Bacillati</taxon>
        <taxon>Actinomycetota</taxon>
        <taxon>Actinomycetes</taxon>
        <taxon>Streptosporangiales</taxon>
        <taxon>Thermomonosporaceae</taxon>
        <taxon>Actinocorallia</taxon>
    </lineage>
</organism>
<dbReference type="SUPFAM" id="SSF55874">
    <property type="entry name" value="ATPase domain of HSP90 chaperone/DNA topoisomerase II/histidine kinase"/>
    <property type="match status" value="1"/>
</dbReference>
<dbReference type="PANTHER" id="PTHR35526:SF3">
    <property type="entry name" value="ANTI-SIGMA-F FACTOR RSBW"/>
    <property type="match status" value="1"/>
</dbReference>
<dbReference type="EMBL" id="BAAATZ010000009">
    <property type="protein sequence ID" value="GAA2725821.1"/>
    <property type="molecule type" value="Genomic_DNA"/>
</dbReference>
<reference evidence="3 4" key="1">
    <citation type="journal article" date="2019" name="Int. J. Syst. Evol. Microbiol.">
        <title>The Global Catalogue of Microorganisms (GCM) 10K type strain sequencing project: providing services to taxonomists for standard genome sequencing and annotation.</title>
        <authorList>
            <consortium name="The Broad Institute Genomics Platform"/>
            <consortium name="The Broad Institute Genome Sequencing Center for Infectious Disease"/>
            <person name="Wu L."/>
            <person name="Ma J."/>
        </authorList>
    </citation>
    <scope>NUCLEOTIDE SEQUENCE [LARGE SCALE GENOMIC DNA]</scope>
    <source>
        <strain evidence="3 4">JCM 8201</strain>
    </source>
</reference>
<dbReference type="InterPro" id="IPR036890">
    <property type="entry name" value="HATPase_C_sf"/>
</dbReference>
<dbReference type="InterPro" id="IPR003594">
    <property type="entry name" value="HATPase_dom"/>
</dbReference>
<keyword evidence="1" id="KW-0808">Transferase</keyword>
<dbReference type="InterPro" id="IPR050267">
    <property type="entry name" value="Anti-sigma-factor_SerPK"/>
</dbReference>
<keyword evidence="1" id="KW-0723">Serine/threonine-protein kinase</keyword>
<evidence type="ECO:0000259" key="2">
    <source>
        <dbReference type="Pfam" id="PF13581"/>
    </source>
</evidence>
<dbReference type="CDD" id="cd16936">
    <property type="entry name" value="HATPase_RsbW-like"/>
    <property type="match status" value="1"/>
</dbReference>
<proteinExistence type="predicted"/>
<gene>
    <name evidence="3" type="ORF">GCM10010439_26760</name>
</gene>